<protein>
    <submittedName>
        <fullName evidence="1">Uncharacterized protein</fullName>
    </submittedName>
</protein>
<sequence length="122" mass="13214">MAPPVTVVRIVIDIPIPRIGKVPVIVINVYCVGRVLKFGKSLFEGLTRVENYVGFIGIGINVHVHVAILIGIYTLDNATIDDYPVGFTGFAPQGLNLFFDVCVNYNCGSAAGTLVDCIFERV</sequence>
<name>A0A644XNR5_9ZZZZ</name>
<dbReference type="EMBL" id="VSSQ01002517">
    <property type="protein sequence ID" value="MPM15893.1"/>
    <property type="molecule type" value="Genomic_DNA"/>
</dbReference>
<comment type="caution">
    <text evidence="1">The sequence shown here is derived from an EMBL/GenBank/DDBJ whole genome shotgun (WGS) entry which is preliminary data.</text>
</comment>
<reference evidence="1" key="1">
    <citation type="submission" date="2019-08" db="EMBL/GenBank/DDBJ databases">
        <authorList>
            <person name="Kucharzyk K."/>
            <person name="Murdoch R.W."/>
            <person name="Higgins S."/>
            <person name="Loffler F."/>
        </authorList>
    </citation>
    <scope>NUCLEOTIDE SEQUENCE</scope>
</reference>
<dbReference type="AlphaFoldDB" id="A0A644XNR5"/>
<gene>
    <name evidence="1" type="ORF">SDC9_62267</name>
</gene>
<accession>A0A644XNR5</accession>
<organism evidence="1">
    <name type="scientific">bioreactor metagenome</name>
    <dbReference type="NCBI Taxonomy" id="1076179"/>
    <lineage>
        <taxon>unclassified sequences</taxon>
        <taxon>metagenomes</taxon>
        <taxon>ecological metagenomes</taxon>
    </lineage>
</organism>
<evidence type="ECO:0000313" key="1">
    <source>
        <dbReference type="EMBL" id="MPM15893.1"/>
    </source>
</evidence>
<proteinExistence type="predicted"/>